<dbReference type="EMBL" id="JBHUJC010000010">
    <property type="protein sequence ID" value="MFD2275455.1"/>
    <property type="molecule type" value="Genomic_DNA"/>
</dbReference>
<organism evidence="1 2">
    <name type="scientific">Rubritalea spongiae</name>
    <dbReference type="NCBI Taxonomy" id="430797"/>
    <lineage>
        <taxon>Bacteria</taxon>
        <taxon>Pseudomonadati</taxon>
        <taxon>Verrucomicrobiota</taxon>
        <taxon>Verrucomicrobiia</taxon>
        <taxon>Verrucomicrobiales</taxon>
        <taxon>Rubritaleaceae</taxon>
        <taxon>Rubritalea</taxon>
    </lineage>
</organism>
<reference evidence="2" key="1">
    <citation type="journal article" date="2019" name="Int. J. Syst. Evol. Microbiol.">
        <title>The Global Catalogue of Microorganisms (GCM) 10K type strain sequencing project: providing services to taxonomists for standard genome sequencing and annotation.</title>
        <authorList>
            <consortium name="The Broad Institute Genomics Platform"/>
            <consortium name="The Broad Institute Genome Sequencing Center for Infectious Disease"/>
            <person name="Wu L."/>
            <person name="Ma J."/>
        </authorList>
    </citation>
    <scope>NUCLEOTIDE SEQUENCE [LARGE SCALE GENOMIC DNA]</scope>
    <source>
        <strain evidence="2">JCM 16545</strain>
    </source>
</reference>
<accession>A0ABW5E3K3</accession>
<evidence type="ECO:0000313" key="2">
    <source>
        <dbReference type="Proteomes" id="UP001597297"/>
    </source>
</evidence>
<evidence type="ECO:0000313" key="1">
    <source>
        <dbReference type="EMBL" id="MFD2275455.1"/>
    </source>
</evidence>
<dbReference type="InterPro" id="IPR024524">
    <property type="entry name" value="DUF3800"/>
</dbReference>
<comment type="caution">
    <text evidence="1">The sequence shown here is derived from an EMBL/GenBank/DDBJ whole genome shotgun (WGS) entry which is preliminary data.</text>
</comment>
<gene>
    <name evidence="1" type="ORF">ACFSQZ_03145</name>
</gene>
<sequence>MKMIAFLDESFDSFFDLKKNDGYFCMGIFILPESKLREFSKVFKEYKEKLENLLQRPAHQRRKELKSSALRNLTIQQRNEAAKNLLDWAITNDAYVGGFYTSTKGFCNFTLRDSKATDQQISEELYTDENIKAARLDILAQRKSAVAESYMIGQIAQTVAGILLGFCGNSGHTFSIRYDPRNEQEDHIVFGEIVKRTMQVEKVMHQRKVYLGYSNTLTSSQCEGLQMVDFVTKDLKSMFKEHPRLLTDFNSRQLITPEINTTRHTVTTEVAGRKHKWGDLEHMDSSLVTSLFAPNSPFSLLNYHEIIMSKFVSCYSDHGTARIIDLNDFVFQDMVD</sequence>
<name>A0ABW5E3K3_9BACT</name>
<dbReference type="Proteomes" id="UP001597297">
    <property type="component" value="Unassembled WGS sequence"/>
</dbReference>
<dbReference type="Pfam" id="PF12686">
    <property type="entry name" value="DUF3800"/>
    <property type="match status" value="1"/>
</dbReference>
<keyword evidence="2" id="KW-1185">Reference proteome</keyword>
<dbReference type="RefSeq" id="WP_377092675.1">
    <property type="nucleotide sequence ID" value="NZ_JBHSJM010000001.1"/>
</dbReference>
<proteinExistence type="predicted"/>
<protein>
    <submittedName>
        <fullName evidence="1">DUF3800 domain-containing protein</fullName>
    </submittedName>
</protein>